<dbReference type="AlphaFoldDB" id="A0A8K0JU59"/>
<proteinExistence type="predicted"/>
<sequence length="76" mass="8574">MFASVKLTSIRETTLGANQWVEQSKKLVWRTETNHLVEGGSGIEVSPEKIFSQEPLDPSKILMNPMDIRTFVIELA</sequence>
<dbReference type="SUPFAM" id="SSF74650">
    <property type="entry name" value="Galactose mutarotase-like"/>
    <property type="match status" value="1"/>
</dbReference>
<dbReference type="OrthoDB" id="7482865at2759"/>
<dbReference type="Gene3D" id="2.60.40.1360">
    <property type="match status" value="1"/>
</dbReference>
<organism evidence="1 2">
    <name type="scientific">Ladona fulva</name>
    <name type="common">Scarce chaser dragonfly</name>
    <name type="synonym">Libellula fulva</name>
    <dbReference type="NCBI Taxonomy" id="123851"/>
    <lineage>
        <taxon>Eukaryota</taxon>
        <taxon>Metazoa</taxon>
        <taxon>Ecdysozoa</taxon>
        <taxon>Arthropoda</taxon>
        <taxon>Hexapoda</taxon>
        <taxon>Insecta</taxon>
        <taxon>Pterygota</taxon>
        <taxon>Palaeoptera</taxon>
        <taxon>Odonata</taxon>
        <taxon>Epiprocta</taxon>
        <taxon>Anisoptera</taxon>
        <taxon>Libelluloidea</taxon>
        <taxon>Libellulidae</taxon>
        <taxon>Ladona</taxon>
    </lineage>
</organism>
<dbReference type="EMBL" id="KZ308118">
    <property type="protein sequence ID" value="KAG8221970.1"/>
    <property type="molecule type" value="Genomic_DNA"/>
</dbReference>
<dbReference type="Proteomes" id="UP000792457">
    <property type="component" value="Unassembled WGS sequence"/>
</dbReference>
<dbReference type="GO" id="GO:0003824">
    <property type="term" value="F:catalytic activity"/>
    <property type="evidence" value="ECO:0007669"/>
    <property type="project" value="InterPro"/>
</dbReference>
<evidence type="ECO:0000313" key="2">
    <source>
        <dbReference type="Proteomes" id="UP000792457"/>
    </source>
</evidence>
<accession>A0A8K0JU59</accession>
<dbReference type="InterPro" id="IPR011013">
    <property type="entry name" value="Gal_mutarotase_sf_dom"/>
</dbReference>
<dbReference type="GO" id="GO:0005975">
    <property type="term" value="P:carbohydrate metabolic process"/>
    <property type="evidence" value="ECO:0007669"/>
    <property type="project" value="InterPro"/>
</dbReference>
<dbReference type="GO" id="GO:0030246">
    <property type="term" value="F:carbohydrate binding"/>
    <property type="evidence" value="ECO:0007669"/>
    <property type="project" value="InterPro"/>
</dbReference>
<reference evidence="1" key="1">
    <citation type="submission" date="2013-04" db="EMBL/GenBank/DDBJ databases">
        <authorList>
            <person name="Qu J."/>
            <person name="Murali S.C."/>
            <person name="Bandaranaike D."/>
            <person name="Bellair M."/>
            <person name="Blankenburg K."/>
            <person name="Chao H."/>
            <person name="Dinh H."/>
            <person name="Doddapaneni H."/>
            <person name="Downs B."/>
            <person name="Dugan-Rocha S."/>
            <person name="Elkadiri S."/>
            <person name="Gnanaolivu R.D."/>
            <person name="Hernandez B."/>
            <person name="Javaid M."/>
            <person name="Jayaseelan J.C."/>
            <person name="Lee S."/>
            <person name="Li M."/>
            <person name="Ming W."/>
            <person name="Munidasa M."/>
            <person name="Muniz J."/>
            <person name="Nguyen L."/>
            <person name="Ongeri F."/>
            <person name="Osuji N."/>
            <person name="Pu L.-L."/>
            <person name="Puazo M."/>
            <person name="Qu C."/>
            <person name="Quiroz J."/>
            <person name="Raj R."/>
            <person name="Weissenberger G."/>
            <person name="Xin Y."/>
            <person name="Zou X."/>
            <person name="Han Y."/>
            <person name="Richards S."/>
            <person name="Worley K."/>
            <person name="Muzny D."/>
            <person name="Gibbs R."/>
        </authorList>
    </citation>
    <scope>NUCLEOTIDE SEQUENCE</scope>
    <source>
        <strain evidence="1">Sampled in the wild</strain>
    </source>
</reference>
<evidence type="ECO:0000313" key="1">
    <source>
        <dbReference type="EMBL" id="KAG8221970.1"/>
    </source>
</evidence>
<gene>
    <name evidence="1" type="ORF">J437_LFUL007811</name>
</gene>
<reference evidence="1" key="2">
    <citation type="submission" date="2017-10" db="EMBL/GenBank/DDBJ databases">
        <title>Ladona fulva Genome sequencing and assembly.</title>
        <authorList>
            <person name="Murali S."/>
            <person name="Richards S."/>
            <person name="Bandaranaike D."/>
            <person name="Bellair M."/>
            <person name="Blankenburg K."/>
            <person name="Chao H."/>
            <person name="Dinh H."/>
            <person name="Doddapaneni H."/>
            <person name="Dugan-Rocha S."/>
            <person name="Elkadiri S."/>
            <person name="Gnanaolivu R."/>
            <person name="Hernandez B."/>
            <person name="Skinner E."/>
            <person name="Javaid M."/>
            <person name="Lee S."/>
            <person name="Li M."/>
            <person name="Ming W."/>
            <person name="Munidasa M."/>
            <person name="Muniz J."/>
            <person name="Nguyen L."/>
            <person name="Hughes D."/>
            <person name="Osuji N."/>
            <person name="Pu L.-L."/>
            <person name="Puazo M."/>
            <person name="Qu C."/>
            <person name="Quiroz J."/>
            <person name="Raj R."/>
            <person name="Weissenberger G."/>
            <person name="Xin Y."/>
            <person name="Zou X."/>
            <person name="Han Y."/>
            <person name="Worley K."/>
            <person name="Muzny D."/>
            <person name="Gibbs R."/>
        </authorList>
    </citation>
    <scope>NUCLEOTIDE SEQUENCE</scope>
    <source>
        <strain evidence="1">Sampled in the wild</strain>
    </source>
</reference>
<keyword evidence="2" id="KW-1185">Reference proteome</keyword>
<name>A0A8K0JU59_LADFU</name>
<comment type="caution">
    <text evidence="1">The sequence shown here is derived from an EMBL/GenBank/DDBJ whole genome shotgun (WGS) entry which is preliminary data.</text>
</comment>
<protein>
    <submittedName>
        <fullName evidence="1">Uncharacterized protein</fullName>
    </submittedName>
</protein>